<dbReference type="EMBL" id="JAFBDZ010000003">
    <property type="protein sequence ID" value="MBM7586401.1"/>
    <property type="molecule type" value="Genomic_DNA"/>
</dbReference>
<evidence type="ECO:0000313" key="3">
    <source>
        <dbReference type="Proteomes" id="UP001646157"/>
    </source>
</evidence>
<reference evidence="2 3" key="1">
    <citation type="submission" date="2021-01" db="EMBL/GenBank/DDBJ databases">
        <title>Genomic Encyclopedia of Type Strains, Phase IV (KMG-IV): sequencing the most valuable type-strain genomes for metagenomic binning, comparative biology and taxonomic classification.</title>
        <authorList>
            <person name="Goeker M."/>
        </authorList>
    </citation>
    <scope>NUCLEOTIDE SEQUENCE [LARGE SCALE GENOMIC DNA]</scope>
    <source>
        <strain evidence="2 3">DSM 24834</strain>
    </source>
</reference>
<dbReference type="RefSeq" id="WP_205173625.1">
    <property type="nucleotide sequence ID" value="NZ_JAFBDZ010000003.1"/>
</dbReference>
<dbReference type="PANTHER" id="PTHR33744">
    <property type="entry name" value="CARBOHYDRATE DIACID REGULATOR"/>
    <property type="match status" value="1"/>
</dbReference>
<dbReference type="InterPro" id="IPR051448">
    <property type="entry name" value="CdaR-like_regulators"/>
</dbReference>
<evidence type="ECO:0000313" key="2">
    <source>
        <dbReference type="EMBL" id="MBM7586401.1"/>
    </source>
</evidence>
<feature type="domain" description="PucR C-terminal helix-turn-helix" evidence="1">
    <location>
        <begin position="237"/>
        <end position="293"/>
    </location>
</feature>
<proteinExistence type="predicted"/>
<accession>A0ABS2NEX0</accession>
<dbReference type="Proteomes" id="UP001646157">
    <property type="component" value="Unassembled WGS sequence"/>
</dbReference>
<dbReference type="Gene3D" id="1.10.10.2840">
    <property type="entry name" value="PucR C-terminal helix-turn-helix domain"/>
    <property type="match status" value="1"/>
</dbReference>
<dbReference type="Pfam" id="PF13556">
    <property type="entry name" value="HTH_30"/>
    <property type="match status" value="1"/>
</dbReference>
<protein>
    <submittedName>
        <fullName evidence="2">Sugar diacid utilization regulator</fullName>
    </submittedName>
</protein>
<sequence length="304" mass="35701">MLKQLLKKYPNSIHSENPVSFYPNDHLWLKVHNTKQYIGIPKTDLTIKETELLQTLFEEWCPISEPLNKNTNSIIWYEFLYQGNSVDVHSDKLYRTIHFSLKDTTDFSILSEAMEHLFSENGIVIFESESNGCIIEEHSQWNITEEQLLSSIQVLESDLYTVPQFFIGKFYPFNSSFISLFRKEEELFNNARERLTSKRIHSLESILPHIILEKIPLAEKKEWFHSIEQTFIEDPELVTTIKTYLENHSNTTQTAKALFMHRNSVQYRIDKFIEKSGLDIKSFQGALTSYLGCLFFQKNNLPNK</sequence>
<organism evidence="2 3">
    <name type="scientific">Rossellomorea pakistanensis</name>
    <dbReference type="NCBI Taxonomy" id="992288"/>
    <lineage>
        <taxon>Bacteria</taxon>
        <taxon>Bacillati</taxon>
        <taxon>Bacillota</taxon>
        <taxon>Bacilli</taxon>
        <taxon>Bacillales</taxon>
        <taxon>Bacillaceae</taxon>
        <taxon>Rossellomorea</taxon>
    </lineage>
</organism>
<dbReference type="InterPro" id="IPR042070">
    <property type="entry name" value="PucR_C-HTH_sf"/>
</dbReference>
<dbReference type="InterPro" id="IPR025736">
    <property type="entry name" value="PucR_C-HTH_dom"/>
</dbReference>
<name>A0ABS2NEX0_9BACI</name>
<evidence type="ECO:0000259" key="1">
    <source>
        <dbReference type="Pfam" id="PF13556"/>
    </source>
</evidence>
<comment type="caution">
    <text evidence="2">The sequence shown here is derived from an EMBL/GenBank/DDBJ whole genome shotgun (WGS) entry which is preliminary data.</text>
</comment>
<gene>
    <name evidence="2" type="ORF">JOC86_002953</name>
</gene>
<keyword evidence="3" id="KW-1185">Reference proteome</keyword>
<dbReference type="PANTHER" id="PTHR33744:SF15">
    <property type="entry name" value="CARBOHYDRATE DIACID REGULATOR"/>
    <property type="match status" value="1"/>
</dbReference>